<sequence>MRTSMLIDGQSKYGRPGLKPTPLTVYCKLLETFVMSILTKTPSEIQRSTLLL</sequence>
<protein>
    <submittedName>
        <fullName evidence="1">Uncharacterized protein</fullName>
    </submittedName>
</protein>
<reference evidence="1 2" key="1">
    <citation type="submission" date="2019-08" db="EMBL/GenBank/DDBJ databases">
        <title>A chromosome-level genome assembly, high-density linkage maps, and genome scans reveal the genomic architecture of hybrid incompatibilities underlying speciation via character displacement in darters (Percidae: Etheostominae).</title>
        <authorList>
            <person name="Moran R.L."/>
            <person name="Catchen J.M."/>
            <person name="Fuller R.C."/>
        </authorList>
    </citation>
    <scope>NUCLEOTIDE SEQUENCE [LARGE SCALE GENOMIC DNA]</scope>
    <source>
        <strain evidence="1">EspeVRDwgs_2016</strain>
        <tissue evidence="1">Muscle</tissue>
    </source>
</reference>
<dbReference type="EMBL" id="VOFY01000044">
    <property type="protein sequence ID" value="KAA8579157.1"/>
    <property type="molecule type" value="Genomic_DNA"/>
</dbReference>
<keyword evidence="2" id="KW-1185">Reference proteome</keyword>
<dbReference type="AlphaFoldDB" id="A0A5J5CBT0"/>
<accession>A0A5J5CBT0</accession>
<gene>
    <name evidence="1" type="ORF">FQN60_007290</name>
</gene>
<dbReference type="Proteomes" id="UP000327493">
    <property type="component" value="Unassembled WGS sequence"/>
</dbReference>
<evidence type="ECO:0000313" key="2">
    <source>
        <dbReference type="Proteomes" id="UP000327493"/>
    </source>
</evidence>
<evidence type="ECO:0000313" key="1">
    <source>
        <dbReference type="EMBL" id="KAA8579157.1"/>
    </source>
</evidence>
<organism evidence="1 2">
    <name type="scientific">Etheostoma spectabile</name>
    <name type="common">orangethroat darter</name>
    <dbReference type="NCBI Taxonomy" id="54343"/>
    <lineage>
        <taxon>Eukaryota</taxon>
        <taxon>Metazoa</taxon>
        <taxon>Chordata</taxon>
        <taxon>Craniata</taxon>
        <taxon>Vertebrata</taxon>
        <taxon>Euteleostomi</taxon>
        <taxon>Actinopterygii</taxon>
        <taxon>Neopterygii</taxon>
        <taxon>Teleostei</taxon>
        <taxon>Neoteleostei</taxon>
        <taxon>Acanthomorphata</taxon>
        <taxon>Eupercaria</taxon>
        <taxon>Perciformes</taxon>
        <taxon>Percoidei</taxon>
        <taxon>Percidae</taxon>
        <taxon>Etheostomatinae</taxon>
        <taxon>Etheostoma</taxon>
    </lineage>
</organism>
<comment type="caution">
    <text evidence="1">The sequence shown here is derived from an EMBL/GenBank/DDBJ whole genome shotgun (WGS) entry which is preliminary data.</text>
</comment>
<proteinExistence type="predicted"/>
<name>A0A5J5CBT0_9PERO</name>